<dbReference type="AlphaFoldDB" id="A0A402B694"/>
<reference evidence="3" key="1">
    <citation type="submission" date="2018-12" db="EMBL/GenBank/DDBJ databases">
        <title>Tengunoibacter tsumagoiensis gen. nov., sp. nov., Dictyobacter kobayashii sp. nov., D. alpinus sp. nov., and D. joshuensis sp. nov. and description of Dictyobacteraceae fam. nov. within the order Ktedonobacterales isolated from Tengu-no-mugimeshi.</title>
        <authorList>
            <person name="Wang C.M."/>
            <person name="Zheng Y."/>
            <person name="Sakai Y."/>
            <person name="Toyoda A."/>
            <person name="Minakuchi Y."/>
            <person name="Abe K."/>
            <person name="Yokota A."/>
            <person name="Yabe S."/>
        </authorList>
    </citation>
    <scope>NUCLEOTIDE SEQUENCE [LARGE SCALE GENOMIC DNA]</scope>
    <source>
        <strain evidence="3">Uno16</strain>
    </source>
</reference>
<dbReference type="EMBL" id="BIFT01000001">
    <property type="protein sequence ID" value="GCE26868.1"/>
    <property type="molecule type" value="Genomic_DNA"/>
</dbReference>
<evidence type="ECO:0000256" key="1">
    <source>
        <dbReference type="SAM" id="MobiDB-lite"/>
    </source>
</evidence>
<feature type="compositionally biased region" description="Polar residues" evidence="1">
    <location>
        <begin position="1"/>
        <end position="19"/>
    </location>
</feature>
<accession>A0A402B694</accession>
<comment type="caution">
    <text evidence="2">The sequence shown here is derived from an EMBL/GenBank/DDBJ whole genome shotgun (WGS) entry which is preliminary data.</text>
</comment>
<dbReference type="OrthoDB" id="160261at2"/>
<feature type="region of interest" description="Disordered" evidence="1">
    <location>
        <begin position="158"/>
        <end position="226"/>
    </location>
</feature>
<protein>
    <submittedName>
        <fullName evidence="2">Uncharacterized protein</fullName>
    </submittedName>
</protein>
<sequence>MSDQSNGKVQEEQTTSRVFNPNEHLMQIRSGQTSKDYLPVQWRLVWFRSAFPHGVIETEMLHLDMDRETEEEAFAWNAERRRSEKVIKQAKGFCVFRATVRDGVGGIATGTKSEKAASFGDFIEKAETGAIGRALAALGYGTQFTGDEWEEAHRIVDSPVDRQPVTSAASANGTSQNGQQSSLVTVRPNGSANNGANGNGHSAPAANGSNRPADNDAPASATDQQLSSIRKLCEHLGKPAPEDTSTMSFLGAKKMLQQLTAEYRESKQNNKAS</sequence>
<evidence type="ECO:0000313" key="3">
    <source>
        <dbReference type="Proteomes" id="UP000287171"/>
    </source>
</evidence>
<name>A0A402B694_9CHLR</name>
<gene>
    <name evidence="2" type="ORF">KDA_23520</name>
</gene>
<organism evidence="2 3">
    <name type="scientific">Dictyobacter alpinus</name>
    <dbReference type="NCBI Taxonomy" id="2014873"/>
    <lineage>
        <taxon>Bacteria</taxon>
        <taxon>Bacillati</taxon>
        <taxon>Chloroflexota</taxon>
        <taxon>Ktedonobacteria</taxon>
        <taxon>Ktedonobacterales</taxon>
        <taxon>Dictyobacteraceae</taxon>
        <taxon>Dictyobacter</taxon>
    </lineage>
</organism>
<feature type="compositionally biased region" description="Polar residues" evidence="1">
    <location>
        <begin position="164"/>
        <end position="184"/>
    </location>
</feature>
<feature type="compositionally biased region" description="Low complexity" evidence="1">
    <location>
        <begin position="189"/>
        <end position="210"/>
    </location>
</feature>
<keyword evidence="3" id="KW-1185">Reference proteome</keyword>
<feature type="region of interest" description="Disordered" evidence="1">
    <location>
        <begin position="1"/>
        <end position="22"/>
    </location>
</feature>
<dbReference type="RefSeq" id="WP_126627278.1">
    <property type="nucleotide sequence ID" value="NZ_BIFT01000001.1"/>
</dbReference>
<evidence type="ECO:0000313" key="2">
    <source>
        <dbReference type="EMBL" id="GCE26868.1"/>
    </source>
</evidence>
<proteinExistence type="predicted"/>
<dbReference type="Proteomes" id="UP000287171">
    <property type="component" value="Unassembled WGS sequence"/>
</dbReference>